<proteinExistence type="predicted"/>
<keyword evidence="2" id="KW-0800">Toxin</keyword>
<organism evidence="8 9">
    <name type="scientific">Chitiniphilus eburneus</name>
    <dbReference type="NCBI Taxonomy" id="2571148"/>
    <lineage>
        <taxon>Bacteria</taxon>
        <taxon>Pseudomonadati</taxon>
        <taxon>Pseudomonadota</taxon>
        <taxon>Betaproteobacteria</taxon>
        <taxon>Neisseriales</taxon>
        <taxon>Chitinibacteraceae</taxon>
        <taxon>Chitiniphilus</taxon>
    </lineage>
</organism>
<gene>
    <name evidence="8" type="ORF">FAZ21_19780</name>
</gene>
<dbReference type="EMBL" id="SUMF01000062">
    <property type="protein sequence ID" value="TJZ62671.1"/>
    <property type="molecule type" value="Genomic_DNA"/>
</dbReference>
<evidence type="ECO:0000313" key="9">
    <source>
        <dbReference type="Proteomes" id="UP000310016"/>
    </source>
</evidence>
<dbReference type="Pfam" id="PF21483">
    <property type="entry name" value="CdiA_helical"/>
    <property type="match status" value="1"/>
</dbReference>
<dbReference type="GO" id="GO:0090729">
    <property type="term" value="F:toxin activity"/>
    <property type="evidence" value="ECO:0007669"/>
    <property type="project" value="UniProtKB-KW"/>
</dbReference>
<feature type="compositionally biased region" description="Basic and acidic residues" evidence="5">
    <location>
        <begin position="396"/>
        <end position="410"/>
    </location>
</feature>
<comment type="caution">
    <text evidence="8">The sequence shown here is derived from an EMBL/GenBank/DDBJ whole genome shotgun (WGS) entry which is preliminary data.</text>
</comment>
<evidence type="ECO:0000256" key="1">
    <source>
        <dbReference type="ARBA" id="ARBA00004219"/>
    </source>
</evidence>
<dbReference type="InterPro" id="IPR048745">
    <property type="entry name" value="CdiA_helical"/>
</dbReference>
<comment type="subcellular location">
    <subcellularLocation>
        <location evidence="1">Target cell</location>
        <location evidence="1">Target cell cytoplasm</location>
    </subcellularLocation>
</comment>
<evidence type="ECO:0000313" key="8">
    <source>
        <dbReference type="EMBL" id="TJZ62671.1"/>
    </source>
</evidence>
<dbReference type="RefSeq" id="WP_211243543.1">
    <property type="nucleotide sequence ID" value="NZ_SUMF01000062.1"/>
</dbReference>
<dbReference type="InterPro" id="IPR025157">
    <property type="entry name" value="Hemagglutinin_rpt"/>
</dbReference>
<dbReference type="Gene3D" id="6.10.140.1810">
    <property type="match status" value="1"/>
</dbReference>
<dbReference type="InterPro" id="IPR032721">
    <property type="entry name" value="Toxin-deaminase"/>
</dbReference>
<feature type="region of interest" description="Disordered" evidence="5">
    <location>
        <begin position="366"/>
        <end position="411"/>
    </location>
</feature>
<evidence type="ECO:0000256" key="3">
    <source>
        <dbReference type="ARBA" id="ARBA00022913"/>
    </source>
</evidence>
<dbReference type="Proteomes" id="UP000310016">
    <property type="component" value="Unassembled WGS sequence"/>
</dbReference>
<feature type="domain" description="VENN motif-containing" evidence="6">
    <location>
        <begin position="569"/>
        <end position="619"/>
    </location>
</feature>
<evidence type="ECO:0000259" key="7">
    <source>
        <dbReference type="Pfam" id="PF21483"/>
    </source>
</evidence>
<evidence type="ECO:0000256" key="4">
    <source>
        <dbReference type="ARBA" id="ARBA00023026"/>
    </source>
</evidence>
<name>A0A4U0P5H2_9NEIS</name>
<reference evidence="8 9" key="1">
    <citation type="submission" date="2019-04" db="EMBL/GenBank/DDBJ databases">
        <title>Chitiniphilus eburnea sp. nov., a novel chitinolytic bacterium isolated from aquaculture sludge.</title>
        <authorList>
            <person name="Sheng M."/>
        </authorList>
    </citation>
    <scope>NUCLEOTIDE SEQUENCE [LARGE SCALE GENOMIC DNA]</scope>
    <source>
        <strain evidence="8 9">HX-2-15</strain>
    </source>
</reference>
<keyword evidence="9" id="KW-1185">Reference proteome</keyword>
<feature type="compositionally biased region" description="Polar residues" evidence="5">
    <location>
        <begin position="366"/>
        <end position="387"/>
    </location>
</feature>
<accession>A0A4U0P5H2</accession>
<evidence type="ECO:0000259" key="6">
    <source>
        <dbReference type="Pfam" id="PF04829"/>
    </source>
</evidence>
<feature type="domain" description="Toxin CdiA-like helical" evidence="7">
    <location>
        <begin position="693"/>
        <end position="752"/>
    </location>
</feature>
<evidence type="ECO:0000256" key="5">
    <source>
        <dbReference type="SAM" id="MobiDB-lite"/>
    </source>
</evidence>
<evidence type="ECO:0000256" key="2">
    <source>
        <dbReference type="ARBA" id="ARBA00022656"/>
    </source>
</evidence>
<protein>
    <submittedName>
        <fullName evidence="8">Filamentous hemagglutinin</fullName>
    </submittedName>
</protein>
<dbReference type="Pfam" id="PF13332">
    <property type="entry name" value="Fil_haemagg_2"/>
    <property type="match status" value="1"/>
</dbReference>
<dbReference type="GO" id="GO:0003824">
    <property type="term" value="F:catalytic activity"/>
    <property type="evidence" value="ECO:0007669"/>
    <property type="project" value="UniProtKB-ARBA"/>
</dbReference>
<dbReference type="Pfam" id="PF14424">
    <property type="entry name" value="Toxin-deaminase"/>
    <property type="match status" value="1"/>
</dbReference>
<keyword evidence="3" id="KW-1266">Target cell cytoplasm</keyword>
<dbReference type="AlphaFoldDB" id="A0A4U0P5H2"/>
<feature type="non-terminal residue" evidence="8">
    <location>
        <position position="1"/>
    </location>
</feature>
<dbReference type="Pfam" id="PF04829">
    <property type="entry name" value="PT-VENN"/>
    <property type="match status" value="1"/>
</dbReference>
<sequence length="924" mass="94867">IEAAAETQHYAETQKQKQSGLSIGLGGGVVDMAKQVVNNVEQASAAEDGRLAAVKALQAGATAYQVGESIQNGDLQNMGVQLQISVGSSKSEFNLEQDQQTAHASSVKAGGDLTIVARGDGETGQGNLIVLGSELVGKNVTLDAANDLTLQSAEELARERSDNKSSGWKVGVGIGASGNGVGFSIFGSANKAKGNTEGDATTYQETTVTAGETLTLKSGGDTSLIGAQATGKTVIANIGGDLLIQSQQDDIDYHAKQTSSGISGSFTFGSMTGSASANFSKSKTDSDYLSVQEQSGLFAGEGGFNVYVEGHTQLNGGVIASTADPAKNKLDTGTLGFSDLQNEAEYKATSVGISLGTAGGKGIDTTASFAPKGSQQSGDASGTTQAAVSEGSITIRDQENQKQDVADLSRDTSNANGAIDQIFDKEKIAETQMLVDSLGELANQTTQIIVAQQFNGLEKGTPEYEAAQKQWGTGSDFQRAMQAITAALQGLAGGNIGEALSGAAAPYLAQAIKDATGDNTAANLMAHAVLGAATAYLQGNNAGAGAAGALAGEGMARLLTEQLYPGVDPSELTETQKQTIVALSGVAAGLAGGVVGDSGLNVAAGGQAGQNAVRNNYLSADEGLALDKELATCTAKGNCDAVWEKYTQLSEKNREELAETCKKDPMVCAALRKAEIEGGIAAAERPSWLYQSMTMQEAKDFILQENGKDLAMIDQNSPGWMKFVTFVSDPENQVLLVSLGAGAKSLVQWAKAAIKGGQAASSAQVASLAQTQKSLSNQIADLRATLSGSAKSGGNMGVAQVDIPGVPANMAASSRIANPTAEQQALGFVGEVPEIFQSTIVPTSGANPYPLLRSVDSEAKILNNIATYLGDNPAAKGVVNLLTERAPCASCSNVIRQFKEKYPNITINILDNGGVIPPTKGVVK</sequence>
<keyword evidence="4" id="KW-0843">Virulence</keyword>
<dbReference type="InterPro" id="IPR006914">
    <property type="entry name" value="VENN_dom"/>
</dbReference>